<evidence type="ECO:0000313" key="6">
    <source>
        <dbReference type="Proteomes" id="UP000604475"/>
    </source>
</evidence>
<dbReference type="SMART" id="SM00382">
    <property type="entry name" value="AAA"/>
    <property type="match status" value="1"/>
</dbReference>
<keyword evidence="2" id="KW-0547">Nucleotide-binding</keyword>
<dbReference type="Pfam" id="PF00005">
    <property type="entry name" value="ABC_tran"/>
    <property type="match status" value="1"/>
</dbReference>
<organism evidence="5 6">
    <name type="scientific">Frankia nepalensis</name>
    <dbReference type="NCBI Taxonomy" id="1836974"/>
    <lineage>
        <taxon>Bacteria</taxon>
        <taxon>Bacillati</taxon>
        <taxon>Actinomycetota</taxon>
        <taxon>Actinomycetes</taxon>
        <taxon>Frankiales</taxon>
        <taxon>Frankiaceae</taxon>
        <taxon>Frankia</taxon>
    </lineage>
</organism>
<dbReference type="PANTHER" id="PTHR42939:SF1">
    <property type="entry name" value="ABC TRANSPORTER ATP-BINDING PROTEIN ALBC-RELATED"/>
    <property type="match status" value="1"/>
</dbReference>
<dbReference type="CDD" id="cd03230">
    <property type="entry name" value="ABC_DR_subfamily_A"/>
    <property type="match status" value="1"/>
</dbReference>
<reference evidence="5" key="1">
    <citation type="submission" date="2020-12" db="EMBL/GenBank/DDBJ databases">
        <title>Genomic characterization of non-nitrogen-fixing Frankia strains.</title>
        <authorList>
            <person name="Carlos-Shanley C."/>
            <person name="Guerra T."/>
            <person name="Hahn D."/>
        </authorList>
    </citation>
    <scope>NUCLEOTIDE SEQUENCE</scope>
    <source>
        <strain evidence="5">CN6</strain>
    </source>
</reference>
<sequence length="303" mass="32676">MTAPVTVTGPTTRSAVRAVGLGKRYGSRWALRDCTFDLPAGSVTALVGQNGAGKSTLLHLAVGLTEPTAGRVEILGSSARRQPRDVLPRLGFVAQDHALEPRFRVADMLEVGRRLNPRWDAALAREHLARLGIPLGQRVGGLSGGQRAQVALTMALAKRPEILVLDEPAAALDPLARRELLRMLMGAAADTGLTVLLSSHVISDLERVCDHLVILAAGEVRLTGPTDEVVAAHRLLSGPRTEPTAVARMHHVVSENHTDRQTTLLVRSTRHVYDSRWRVDEIGLEEIVLGYLSQTAPGKDVTE</sequence>
<evidence type="ECO:0000256" key="2">
    <source>
        <dbReference type="ARBA" id="ARBA00022741"/>
    </source>
</evidence>
<feature type="domain" description="ABC transporter" evidence="4">
    <location>
        <begin position="16"/>
        <end position="242"/>
    </location>
</feature>
<dbReference type="InterPro" id="IPR003439">
    <property type="entry name" value="ABC_transporter-like_ATP-bd"/>
</dbReference>
<comment type="caution">
    <text evidence="5">The sequence shown here is derived from an EMBL/GenBank/DDBJ whole genome shotgun (WGS) entry which is preliminary data.</text>
</comment>
<evidence type="ECO:0000256" key="1">
    <source>
        <dbReference type="ARBA" id="ARBA00022448"/>
    </source>
</evidence>
<dbReference type="InterPro" id="IPR027417">
    <property type="entry name" value="P-loop_NTPase"/>
</dbReference>
<evidence type="ECO:0000313" key="5">
    <source>
        <dbReference type="EMBL" id="MBL7630101.1"/>
    </source>
</evidence>
<dbReference type="InterPro" id="IPR003593">
    <property type="entry name" value="AAA+_ATPase"/>
</dbReference>
<name>A0A937RQG0_9ACTN</name>
<keyword evidence="3 5" id="KW-0067">ATP-binding</keyword>
<dbReference type="EMBL" id="JAEACQ010000242">
    <property type="protein sequence ID" value="MBL7630101.1"/>
    <property type="molecule type" value="Genomic_DNA"/>
</dbReference>
<dbReference type="PANTHER" id="PTHR42939">
    <property type="entry name" value="ABC TRANSPORTER ATP-BINDING PROTEIN ALBC-RELATED"/>
    <property type="match status" value="1"/>
</dbReference>
<keyword evidence="1" id="KW-0813">Transport</keyword>
<dbReference type="Gene3D" id="3.40.50.300">
    <property type="entry name" value="P-loop containing nucleotide triphosphate hydrolases"/>
    <property type="match status" value="1"/>
</dbReference>
<dbReference type="GO" id="GO:0005524">
    <property type="term" value="F:ATP binding"/>
    <property type="evidence" value="ECO:0007669"/>
    <property type="project" value="UniProtKB-KW"/>
</dbReference>
<keyword evidence="6" id="KW-1185">Reference proteome</keyword>
<dbReference type="Proteomes" id="UP000604475">
    <property type="component" value="Unassembled WGS sequence"/>
</dbReference>
<dbReference type="InterPro" id="IPR051782">
    <property type="entry name" value="ABC_Transporter_VariousFunc"/>
</dbReference>
<dbReference type="RefSeq" id="WP_202999494.1">
    <property type="nucleotide sequence ID" value="NZ_JADWYU010000085.1"/>
</dbReference>
<proteinExistence type="predicted"/>
<gene>
    <name evidence="5" type="ORF">I7412_23610</name>
</gene>
<evidence type="ECO:0000259" key="4">
    <source>
        <dbReference type="PROSITE" id="PS50893"/>
    </source>
</evidence>
<evidence type="ECO:0000256" key="3">
    <source>
        <dbReference type="ARBA" id="ARBA00022840"/>
    </source>
</evidence>
<protein>
    <submittedName>
        <fullName evidence="5">ABC transporter ATP-binding protein</fullName>
    </submittedName>
</protein>
<dbReference type="PROSITE" id="PS50893">
    <property type="entry name" value="ABC_TRANSPORTER_2"/>
    <property type="match status" value="1"/>
</dbReference>
<accession>A0A937RQG0</accession>
<dbReference type="SUPFAM" id="SSF52540">
    <property type="entry name" value="P-loop containing nucleoside triphosphate hydrolases"/>
    <property type="match status" value="1"/>
</dbReference>
<dbReference type="AlphaFoldDB" id="A0A937RQG0"/>
<dbReference type="GO" id="GO:0016887">
    <property type="term" value="F:ATP hydrolysis activity"/>
    <property type="evidence" value="ECO:0007669"/>
    <property type="project" value="InterPro"/>
</dbReference>